<protein>
    <recommendedName>
        <fullName evidence="8">Kinesin motor domain-containing protein</fullName>
    </recommendedName>
</protein>
<evidence type="ECO:0000256" key="2">
    <source>
        <dbReference type="ARBA" id="ARBA00022701"/>
    </source>
</evidence>
<dbReference type="PANTHER" id="PTHR24115">
    <property type="entry name" value="KINESIN-RELATED"/>
    <property type="match status" value="1"/>
</dbReference>
<evidence type="ECO:0000256" key="3">
    <source>
        <dbReference type="ARBA" id="ARBA00022741"/>
    </source>
</evidence>
<accession>A0A9D4TBE1</accession>
<dbReference type="GO" id="GO:0003777">
    <property type="term" value="F:microtubule motor activity"/>
    <property type="evidence" value="ECO:0007669"/>
    <property type="project" value="InterPro"/>
</dbReference>
<keyword evidence="3 7" id="KW-0547">Nucleotide-binding</keyword>
<dbReference type="InterPro" id="IPR036961">
    <property type="entry name" value="Kinesin_motor_dom_sf"/>
</dbReference>
<evidence type="ECO:0000313" key="9">
    <source>
        <dbReference type="EMBL" id="KAH7984273.1"/>
    </source>
</evidence>
<comment type="subcellular location">
    <subcellularLocation>
        <location evidence="1">Cytoplasm</location>
        <location evidence="1">Cytoskeleton</location>
    </subcellularLocation>
</comment>
<organism evidence="9 10">
    <name type="scientific">Rhipicephalus sanguineus</name>
    <name type="common">Brown dog tick</name>
    <name type="synonym">Ixodes sanguineus</name>
    <dbReference type="NCBI Taxonomy" id="34632"/>
    <lineage>
        <taxon>Eukaryota</taxon>
        <taxon>Metazoa</taxon>
        <taxon>Ecdysozoa</taxon>
        <taxon>Arthropoda</taxon>
        <taxon>Chelicerata</taxon>
        <taxon>Arachnida</taxon>
        <taxon>Acari</taxon>
        <taxon>Parasitiformes</taxon>
        <taxon>Ixodida</taxon>
        <taxon>Ixodoidea</taxon>
        <taxon>Ixodidae</taxon>
        <taxon>Rhipicephalinae</taxon>
        <taxon>Rhipicephalus</taxon>
        <taxon>Rhipicephalus</taxon>
    </lineage>
</organism>
<dbReference type="GO" id="GO:0007018">
    <property type="term" value="P:microtubule-based movement"/>
    <property type="evidence" value="ECO:0007669"/>
    <property type="project" value="InterPro"/>
</dbReference>
<evidence type="ECO:0000256" key="4">
    <source>
        <dbReference type="ARBA" id="ARBA00022840"/>
    </source>
</evidence>
<keyword evidence="4 7" id="KW-0067">ATP-binding</keyword>
<gene>
    <name evidence="9" type="ORF">HPB52_018840</name>
</gene>
<dbReference type="GO" id="GO:0005874">
    <property type="term" value="C:microtubule"/>
    <property type="evidence" value="ECO:0007669"/>
    <property type="project" value="UniProtKB-KW"/>
</dbReference>
<dbReference type="Pfam" id="PF00225">
    <property type="entry name" value="Kinesin"/>
    <property type="match status" value="1"/>
</dbReference>
<keyword evidence="5 7" id="KW-0505">Motor protein</keyword>
<reference evidence="9" key="1">
    <citation type="journal article" date="2020" name="Cell">
        <title>Large-Scale Comparative Analyses of Tick Genomes Elucidate Their Genetic Diversity and Vector Capacities.</title>
        <authorList>
            <consortium name="Tick Genome and Microbiome Consortium (TIGMIC)"/>
            <person name="Jia N."/>
            <person name="Wang J."/>
            <person name="Shi W."/>
            <person name="Du L."/>
            <person name="Sun Y."/>
            <person name="Zhan W."/>
            <person name="Jiang J.F."/>
            <person name="Wang Q."/>
            <person name="Zhang B."/>
            <person name="Ji P."/>
            <person name="Bell-Sakyi L."/>
            <person name="Cui X.M."/>
            <person name="Yuan T.T."/>
            <person name="Jiang B.G."/>
            <person name="Yang W.F."/>
            <person name="Lam T.T."/>
            <person name="Chang Q.C."/>
            <person name="Ding S.J."/>
            <person name="Wang X.J."/>
            <person name="Zhu J.G."/>
            <person name="Ruan X.D."/>
            <person name="Zhao L."/>
            <person name="Wei J.T."/>
            <person name="Ye R.Z."/>
            <person name="Que T.C."/>
            <person name="Du C.H."/>
            <person name="Zhou Y.H."/>
            <person name="Cheng J.X."/>
            <person name="Dai P.F."/>
            <person name="Guo W.B."/>
            <person name="Han X.H."/>
            <person name="Huang E.J."/>
            <person name="Li L.F."/>
            <person name="Wei W."/>
            <person name="Gao Y.C."/>
            <person name="Liu J.Z."/>
            <person name="Shao H.Z."/>
            <person name="Wang X."/>
            <person name="Wang C.C."/>
            <person name="Yang T.C."/>
            <person name="Huo Q.B."/>
            <person name="Li W."/>
            <person name="Chen H.Y."/>
            <person name="Chen S.E."/>
            <person name="Zhou L.G."/>
            <person name="Ni X.B."/>
            <person name="Tian J.H."/>
            <person name="Sheng Y."/>
            <person name="Liu T."/>
            <person name="Pan Y.S."/>
            <person name="Xia L.Y."/>
            <person name="Li J."/>
            <person name="Zhao F."/>
            <person name="Cao W.C."/>
        </authorList>
    </citation>
    <scope>NUCLEOTIDE SEQUENCE</scope>
    <source>
        <strain evidence="9">Rsan-2018</strain>
    </source>
</reference>
<dbReference type="InterPro" id="IPR001752">
    <property type="entry name" value="Kinesin_motor_dom"/>
</dbReference>
<keyword evidence="6" id="KW-0206">Cytoskeleton</keyword>
<dbReference type="SUPFAM" id="SSF52540">
    <property type="entry name" value="P-loop containing nucleoside triphosphate hydrolases"/>
    <property type="match status" value="1"/>
</dbReference>
<dbReference type="AlphaFoldDB" id="A0A9D4TBE1"/>
<sequence>MVYLPITCLFGGRTFTNPAFQPHDPIPSPVAGRTFTNPAFQPHDDITVESTTATLERQHQEQVISTKVFAGGSGRKQMFWEAPQNVIYSFYDGANVVHFAYGPTAGGKTYTMQGPLRCPGAVPRTLDRLFRRLLSQFPDGVIRSSFRGYLAFREAREEPAANILGGCAAGDSGSKGGPGYAWVPKATIKAVWWATMHTSLPPSSPPATDAASRYRCVHWPAPAAPHLPG</sequence>
<keyword evidence="2" id="KW-0493">Microtubule</keyword>
<dbReference type="PROSITE" id="PS50067">
    <property type="entry name" value="KINESIN_MOTOR_2"/>
    <property type="match status" value="1"/>
</dbReference>
<proteinExistence type="inferred from homology"/>
<dbReference type="GO" id="GO:0005524">
    <property type="term" value="F:ATP binding"/>
    <property type="evidence" value="ECO:0007669"/>
    <property type="project" value="UniProtKB-UniRule"/>
</dbReference>
<dbReference type="GO" id="GO:0005634">
    <property type="term" value="C:nucleus"/>
    <property type="evidence" value="ECO:0007669"/>
    <property type="project" value="TreeGrafter"/>
</dbReference>
<dbReference type="Proteomes" id="UP000821837">
    <property type="component" value="Chromosome 1"/>
</dbReference>
<dbReference type="GO" id="GO:0008017">
    <property type="term" value="F:microtubule binding"/>
    <property type="evidence" value="ECO:0007669"/>
    <property type="project" value="InterPro"/>
</dbReference>
<evidence type="ECO:0000256" key="6">
    <source>
        <dbReference type="ARBA" id="ARBA00023212"/>
    </source>
</evidence>
<keyword evidence="10" id="KW-1185">Reference proteome</keyword>
<dbReference type="PANTHER" id="PTHR24115:SF1008">
    <property type="entry name" value="KINESIN-LIKE PROTEIN SUBITO"/>
    <property type="match status" value="1"/>
</dbReference>
<dbReference type="InterPro" id="IPR027640">
    <property type="entry name" value="Kinesin-like_fam"/>
</dbReference>
<dbReference type="EMBL" id="JABSTV010001245">
    <property type="protein sequence ID" value="KAH7984273.1"/>
    <property type="molecule type" value="Genomic_DNA"/>
</dbReference>
<name>A0A9D4TBE1_RHISA</name>
<comment type="similarity">
    <text evidence="7">Belongs to the TRAFAC class myosin-kinesin ATPase superfamily. Kinesin family.</text>
</comment>
<evidence type="ECO:0000313" key="10">
    <source>
        <dbReference type="Proteomes" id="UP000821837"/>
    </source>
</evidence>
<comment type="caution">
    <text evidence="9">The sequence shown here is derived from an EMBL/GenBank/DDBJ whole genome shotgun (WGS) entry which is preliminary data.</text>
</comment>
<dbReference type="VEuPathDB" id="VectorBase:RSAN_033888"/>
<dbReference type="GO" id="GO:0016887">
    <property type="term" value="F:ATP hydrolysis activity"/>
    <property type="evidence" value="ECO:0007669"/>
    <property type="project" value="TreeGrafter"/>
</dbReference>
<dbReference type="InterPro" id="IPR027417">
    <property type="entry name" value="P-loop_NTPase"/>
</dbReference>
<evidence type="ECO:0000256" key="5">
    <source>
        <dbReference type="ARBA" id="ARBA00023175"/>
    </source>
</evidence>
<reference evidence="9" key="2">
    <citation type="submission" date="2021-09" db="EMBL/GenBank/DDBJ databases">
        <authorList>
            <person name="Jia N."/>
            <person name="Wang J."/>
            <person name="Shi W."/>
            <person name="Du L."/>
            <person name="Sun Y."/>
            <person name="Zhan W."/>
            <person name="Jiang J."/>
            <person name="Wang Q."/>
            <person name="Zhang B."/>
            <person name="Ji P."/>
            <person name="Sakyi L.B."/>
            <person name="Cui X."/>
            <person name="Yuan T."/>
            <person name="Jiang B."/>
            <person name="Yang W."/>
            <person name="Lam T.T.-Y."/>
            <person name="Chang Q."/>
            <person name="Ding S."/>
            <person name="Wang X."/>
            <person name="Zhu J."/>
            <person name="Ruan X."/>
            <person name="Zhao L."/>
            <person name="Wei J."/>
            <person name="Que T."/>
            <person name="Du C."/>
            <person name="Cheng J."/>
            <person name="Dai P."/>
            <person name="Han X."/>
            <person name="Huang E."/>
            <person name="Gao Y."/>
            <person name="Liu J."/>
            <person name="Shao H."/>
            <person name="Ye R."/>
            <person name="Li L."/>
            <person name="Wei W."/>
            <person name="Wang X."/>
            <person name="Wang C."/>
            <person name="Huo Q."/>
            <person name="Li W."/>
            <person name="Guo W."/>
            <person name="Chen H."/>
            <person name="Chen S."/>
            <person name="Zhou L."/>
            <person name="Zhou L."/>
            <person name="Ni X."/>
            <person name="Tian J."/>
            <person name="Zhou Y."/>
            <person name="Sheng Y."/>
            <person name="Liu T."/>
            <person name="Pan Y."/>
            <person name="Xia L."/>
            <person name="Li J."/>
            <person name="Zhao F."/>
            <person name="Cao W."/>
        </authorList>
    </citation>
    <scope>NUCLEOTIDE SEQUENCE</scope>
    <source>
        <strain evidence="9">Rsan-2018</strain>
        <tissue evidence="9">Larvae</tissue>
    </source>
</reference>
<dbReference type="Gene3D" id="3.40.850.10">
    <property type="entry name" value="Kinesin motor domain"/>
    <property type="match status" value="1"/>
</dbReference>
<evidence type="ECO:0000259" key="8">
    <source>
        <dbReference type="PROSITE" id="PS50067"/>
    </source>
</evidence>
<evidence type="ECO:0000256" key="1">
    <source>
        <dbReference type="ARBA" id="ARBA00004245"/>
    </source>
</evidence>
<feature type="domain" description="Kinesin motor" evidence="8">
    <location>
        <begin position="29"/>
        <end position="229"/>
    </location>
</feature>
<dbReference type="GO" id="GO:0005871">
    <property type="term" value="C:kinesin complex"/>
    <property type="evidence" value="ECO:0007669"/>
    <property type="project" value="TreeGrafter"/>
</dbReference>
<keyword evidence="6" id="KW-0963">Cytoplasm</keyword>
<evidence type="ECO:0000256" key="7">
    <source>
        <dbReference type="PROSITE-ProRule" id="PRU00283"/>
    </source>
</evidence>
<feature type="binding site" evidence="7">
    <location>
        <begin position="102"/>
        <end position="109"/>
    </location>
    <ligand>
        <name>ATP</name>
        <dbReference type="ChEBI" id="CHEBI:30616"/>
    </ligand>
</feature>